<evidence type="ECO:0000313" key="3">
    <source>
        <dbReference type="Proteomes" id="UP000603457"/>
    </source>
</evidence>
<sequence>MLDNYENGEIYWTVVDFPDEAIQSEWLGLPRASEKEITATEARLRTKLPSSYREFLKVTNGWPGYPGVLRLKMTEEIDWFYVEHQNWIDIWTESLRSLPPISDEQYLIYGKNLEQDIRVEYLQTTLQISDVLDGEVILLNPQVTHNQEWEAWLFSNHIPGVKRYRSFWEMLTTIGIGGIP</sequence>
<dbReference type="EMBL" id="JACJTB010000033">
    <property type="protein sequence ID" value="MBD2596828.1"/>
    <property type="molecule type" value="Genomic_DNA"/>
</dbReference>
<proteinExistence type="predicted"/>
<dbReference type="Pfam" id="PF09346">
    <property type="entry name" value="SMI1_KNR4"/>
    <property type="match status" value="1"/>
</dbReference>
<evidence type="ECO:0000313" key="2">
    <source>
        <dbReference type="EMBL" id="MBD2596828.1"/>
    </source>
</evidence>
<name>A0ABR8G0T3_9NOSO</name>
<dbReference type="InterPro" id="IPR018958">
    <property type="entry name" value="Knr4/Smi1-like_dom"/>
</dbReference>
<gene>
    <name evidence="2" type="ORF">H6G74_21200</name>
</gene>
<feature type="domain" description="Knr4/Smi1-like" evidence="1">
    <location>
        <begin position="31"/>
        <end position="155"/>
    </location>
</feature>
<dbReference type="Proteomes" id="UP000603457">
    <property type="component" value="Unassembled WGS sequence"/>
</dbReference>
<dbReference type="RefSeq" id="WP_190969537.1">
    <property type="nucleotide sequence ID" value="NZ_JACJTB010000033.1"/>
</dbReference>
<dbReference type="SUPFAM" id="SSF160631">
    <property type="entry name" value="SMI1/KNR4-like"/>
    <property type="match status" value="1"/>
</dbReference>
<dbReference type="SMART" id="SM00860">
    <property type="entry name" value="SMI1_KNR4"/>
    <property type="match status" value="1"/>
</dbReference>
<accession>A0ABR8G0T3</accession>
<dbReference type="InterPro" id="IPR037883">
    <property type="entry name" value="Knr4/Smi1-like_sf"/>
</dbReference>
<organism evidence="2 3">
    <name type="scientific">Nostoc spongiaeforme FACHB-130</name>
    <dbReference type="NCBI Taxonomy" id="1357510"/>
    <lineage>
        <taxon>Bacteria</taxon>
        <taxon>Bacillati</taxon>
        <taxon>Cyanobacteriota</taxon>
        <taxon>Cyanophyceae</taxon>
        <taxon>Nostocales</taxon>
        <taxon>Nostocaceae</taxon>
        <taxon>Nostoc</taxon>
    </lineage>
</organism>
<keyword evidence="3" id="KW-1185">Reference proteome</keyword>
<comment type="caution">
    <text evidence="2">The sequence shown here is derived from an EMBL/GenBank/DDBJ whole genome shotgun (WGS) entry which is preliminary data.</text>
</comment>
<evidence type="ECO:0000259" key="1">
    <source>
        <dbReference type="SMART" id="SM00860"/>
    </source>
</evidence>
<dbReference type="Gene3D" id="3.40.1580.10">
    <property type="entry name" value="SMI1/KNR4-like"/>
    <property type="match status" value="1"/>
</dbReference>
<protein>
    <submittedName>
        <fullName evidence="2">SMI1/KNR4 family protein</fullName>
    </submittedName>
</protein>
<reference evidence="2 3" key="1">
    <citation type="journal article" date="2020" name="ISME J.">
        <title>Comparative genomics reveals insights into cyanobacterial evolution and habitat adaptation.</title>
        <authorList>
            <person name="Chen M.Y."/>
            <person name="Teng W.K."/>
            <person name="Zhao L."/>
            <person name="Hu C.X."/>
            <person name="Zhou Y.K."/>
            <person name="Han B.P."/>
            <person name="Song L.R."/>
            <person name="Shu W.S."/>
        </authorList>
    </citation>
    <scope>NUCLEOTIDE SEQUENCE [LARGE SCALE GENOMIC DNA]</scope>
    <source>
        <strain evidence="2 3">FACHB-130</strain>
    </source>
</reference>